<dbReference type="Proteomes" id="UP000481153">
    <property type="component" value="Unassembled WGS sequence"/>
</dbReference>
<comment type="caution">
    <text evidence="2">The sequence shown here is derived from an EMBL/GenBank/DDBJ whole genome shotgun (WGS) entry which is preliminary data.</text>
</comment>
<sequence>MDRESYARLHQAVAMFCTASLSTHDDTDRDWHLDGGDRDIGIDRHRFETLCQELAKRWAPRFDCSEAQFLTIWTEELVDSESGRLKEAHEIHPYSFATRIHNVLASMSPHGSWEPSSLLYKLLQLDPAEPLTRLQATQAVAHFLDHAVPSDSRWSSRRNMVMTWLAKRQSTAATSDLHAQLDRLQVSFDQAPLMRLRFDPLTQAARALIVSAFMGMEASVLVDNLAWLRSMDCDTWRVFTSPIGQPPFQSAVECQRYFEMLERFPLKAPLFGFCNRQSISNHHDLLVFLHAVSPAQRHLFRQMLEWPAPRRGIATTRGVSVAVAFFQTLPATERTVFLEFLQTAAAFHGQEASSFSPRHNFVVPLTAPSRHVPLRAKQMRKSTSQPLKPLGDRCSPKPVLALDSSEPARHSRGQLPPSTVWKDSNLSPNRRSLEAKYFASPKICHRTIEFDPPDHLRKVRPHGLSALGLDSTWVSPVDLSDLGSN</sequence>
<evidence type="ECO:0000256" key="1">
    <source>
        <dbReference type="SAM" id="MobiDB-lite"/>
    </source>
</evidence>
<organism evidence="2 3">
    <name type="scientific">Aphanomyces euteiches</name>
    <dbReference type="NCBI Taxonomy" id="100861"/>
    <lineage>
        <taxon>Eukaryota</taxon>
        <taxon>Sar</taxon>
        <taxon>Stramenopiles</taxon>
        <taxon>Oomycota</taxon>
        <taxon>Saprolegniomycetes</taxon>
        <taxon>Saprolegniales</taxon>
        <taxon>Verrucalvaceae</taxon>
        <taxon>Aphanomyces</taxon>
    </lineage>
</organism>
<keyword evidence="3" id="KW-1185">Reference proteome</keyword>
<evidence type="ECO:0000313" key="2">
    <source>
        <dbReference type="EMBL" id="KAF0724546.1"/>
    </source>
</evidence>
<feature type="region of interest" description="Disordered" evidence="1">
    <location>
        <begin position="379"/>
        <end position="426"/>
    </location>
</feature>
<dbReference type="AlphaFoldDB" id="A0A6G0WDU0"/>
<dbReference type="EMBL" id="VJMJ01000269">
    <property type="protein sequence ID" value="KAF0724546.1"/>
    <property type="molecule type" value="Genomic_DNA"/>
</dbReference>
<protein>
    <submittedName>
        <fullName evidence="2">Uncharacterized protein</fullName>
    </submittedName>
</protein>
<dbReference type="VEuPathDB" id="FungiDB:AeMF1_016250"/>
<evidence type="ECO:0000313" key="3">
    <source>
        <dbReference type="Proteomes" id="UP000481153"/>
    </source>
</evidence>
<accession>A0A6G0WDU0</accession>
<name>A0A6G0WDU0_9STRA</name>
<gene>
    <name evidence="2" type="ORF">Ae201684_016839</name>
</gene>
<proteinExistence type="predicted"/>
<reference evidence="2 3" key="1">
    <citation type="submission" date="2019-07" db="EMBL/GenBank/DDBJ databases">
        <title>Genomics analysis of Aphanomyces spp. identifies a new class of oomycete effector associated with host adaptation.</title>
        <authorList>
            <person name="Gaulin E."/>
        </authorList>
    </citation>
    <scope>NUCLEOTIDE SEQUENCE [LARGE SCALE GENOMIC DNA]</scope>
    <source>
        <strain evidence="2 3">ATCC 201684</strain>
    </source>
</reference>